<gene>
    <name evidence="2" type="ORF">SFSGTM_15790</name>
</gene>
<evidence type="ECO:0000313" key="2">
    <source>
        <dbReference type="EMBL" id="BBP00871.1"/>
    </source>
</evidence>
<dbReference type="PANTHER" id="PTHR37166">
    <property type="entry name" value="PROTEIN FLAG"/>
    <property type="match status" value="1"/>
</dbReference>
<sequence>MIIQNIGSTGLAATPDTGAAKVASPAPTPTPAPAPEKSATSQQLHAAVDTMNHAMAQSNQSLQFSVDTETKRPVVTVVDSQTGDVIMQFPSKAILAIAHSIDQYQSGMLLNHKA</sequence>
<dbReference type="AlphaFoldDB" id="A0A809RPV4"/>
<reference evidence="3" key="1">
    <citation type="submission" date="2019-11" db="EMBL/GenBank/DDBJ databases">
        <title>Isolation and characterization of a novel species in the genus Sulfuriferula.</title>
        <authorList>
            <person name="Mochizuki J."/>
            <person name="Kojima H."/>
            <person name="Fukui M."/>
        </authorList>
    </citation>
    <scope>NUCLEOTIDE SEQUENCE [LARGE SCALE GENOMIC DNA]</scope>
    <source>
        <strain evidence="3">SGTM</strain>
    </source>
</reference>
<feature type="region of interest" description="Disordered" evidence="1">
    <location>
        <begin position="1"/>
        <end position="44"/>
    </location>
</feature>
<evidence type="ECO:0000313" key="3">
    <source>
        <dbReference type="Proteomes" id="UP000463939"/>
    </source>
</evidence>
<name>A0A809RPV4_9PROT</name>
<dbReference type="Proteomes" id="UP000463939">
    <property type="component" value="Chromosome"/>
</dbReference>
<dbReference type="PANTHER" id="PTHR37166:SF1">
    <property type="entry name" value="PROTEIN FLAG"/>
    <property type="match status" value="1"/>
</dbReference>
<dbReference type="EMBL" id="AP021881">
    <property type="protein sequence ID" value="BBP00871.1"/>
    <property type="molecule type" value="Genomic_DNA"/>
</dbReference>
<dbReference type="Pfam" id="PF03646">
    <property type="entry name" value="FlaG"/>
    <property type="match status" value="1"/>
</dbReference>
<dbReference type="Gene3D" id="3.30.160.170">
    <property type="entry name" value="FlaG-like"/>
    <property type="match status" value="1"/>
</dbReference>
<keyword evidence="3" id="KW-1185">Reference proteome</keyword>
<evidence type="ECO:0008006" key="4">
    <source>
        <dbReference type="Google" id="ProtNLM"/>
    </source>
</evidence>
<dbReference type="RefSeq" id="WP_162084720.1">
    <property type="nucleotide sequence ID" value="NZ_AP021881.1"/>
</dbReference>
<organism evidence="2 3">
    <name type="scientific">Sulfuriferula nivalis</name>
    <dbReference type="NCBI Taxonomy" id="2675298"/>
    <lineage>
        <taxon>Bacteria</taxon>
        <taxon>Pseudomonadati</taxon>
        <taxon>Pseudomonadota</taxon>
        <taxon>Betaproteobacteria</taxon>
        <taxon>Nitrosomonadales</taxon>
        <taxon>Sulfuricellaceae</taxon>
        <taxon>Sulfuriferula</taxon>
    </lineage>
</organism>
<proteinExistence type="predicted"/>
<dbReference type="KEGG" id="sniv:SFSGTM_15790"/>
<evidence type="ECO:0000256" key="1">
    <source>
        <dbReference type="SAM" id="MobiDB-lite"/>
    </source>
</evidence>
<dbReference type="InterPro" id="IPR035924">
    <property type="entry name" value="FlaG-like_sf"/>
</dbReference>
<dbReference type="SUPFAM" id="SSF160214">
    <property type="entry name" value="FlaG-like"/>
    <property type="match status" value="1"/>
</dbReference>
<dbReference type="InterPro" id="IPR005186">
    <property type="entry name" value="FlaG"/>
</dbReference>
<protein>
    <recommendedName>
        <fullName evidence="4">Flagellar protein FlaG</fullName>
    </recommendedName>
</protein>
<accession>A0A809RPV4</accession>